<accession>A0A6N2M705</accession>
<evidence type="ECO:0000313" key="1">
    <source>
        <dbReference type="EMBL" id="VFU45509.1"/>
    </source>
</evidence>
<dbReference type="AlphaFoldDB" id="A0A6N2M705"/>
<protein>
    <submittedName>
        <fullName evidence="1">Uncharacterized protein</fullName>
    </submittedName>
</protein>
<dbReference type="EMBL" id="CAADRP010001620">
    <property type="protein sequence ID" value="VFU45509.1"/>
    <property type="molecule type" value="Genomic_DNA"/>
</dbReference>
<sequence>MPTQIRLPDPNGINSKFCPLYSMFDPRNLSGLKDRGSSQESGSLPIAHTFTKTCVSLGIRYPMKFVSSKNSWPSIDRGFTRSRDSTRLPIRLKRRRSMRQFEPYRPIPNDPSLRNNAADMKRPNPARKHFKQQLDPYGQHFKQQLDPYGCNLTVSFITELKYGNRSMSLSSTLLSGSSNSVKPFFHVFIDFGAEQLCHDPFNSAACRFRPAKSFSCRIAQQ</sequence>
<gene>
    <name evidence="1" type="ORF">SVIM_LOCUS284898</name>
</gene>
<reference evidence="1" key="1">
    <citation type="submission" date="2019-03" db="EMBL/GenBank/DDBJ databases">
        <authorList>
            <person name="Mank J."/>
            <person name="Almeida P."/>
        </authorList>
    </citation>
    <scope>NUCLEOTIDE SEQUENCE</scope>
    <source>
        <strain evidence="1">78183</strain>
    </source>
</reference>
<organism evidence="1">
    <name type="scientific">Salix viminalis</name>
    <name type="common">Common osier</name>
    <name type="synonym">Basket willow</name>
    <dbReference type="NCBI Taxonomy" id="40686"/>
    <lineage>
        <taxon>Eukaryota</taxon>
        <taxon>Viridiplantae</taxon>
        <taxon>Streptophyta</taxon>
        <taxon>Embryophyta</taxon>
        <taxon>Tracheophyta</taxon>
        <taxon>Spermatophyta</taxon>
        <taxon>Magnoliopsida</taxon>
        <taxon>eudicotyledons</taxon>
        <taxon>Gunneridae</taxon>
        <taxon>Pentapetalae</taxon>
        <taxon>rosids</taxon>
        <taxon>fabids</taxon>
        <taxon>Malpighiales</taxon>
        <taxon>Salicaceae</taxon>
        <taxon>Saliceae</taxon>
        <taxon>Salix</taxon>
    </lineage>
</organism>
<name>A0A6N2M705_SALVM</name>
<proteinExistence type="predicted"/>